<dbReference type="Pfam" id="PF05235">
    <property type="entry name" value="CHAD"/>
    <property type="match status" value="1"/>
</dbReference>
<reference evidence="4" key="1">
    <citation type="journal article" date="2019" name="Int. J. Syst. Evol. Microbiol.">
        <title>The Global Catalogue of Microorganisms (GCM) 10K type strain sequencing project: providing services to taxonomists for standard genome sequencing and annotation.</title>
        <authorList>
            <consortium name="The Broad Institute Genomics Platform"/>
            <consortium name="The Broad Institute Genome Sequencing Center for Infectious Disease"/>
            <person name="Wu L."/>
            <person name="Ma J."/>
        </authorList>
    </citation>
    <scope>NUCLEOTIDE SEQUENCE [LARGE SCALE GENOMIC DNA]</scope>
    <source>
        <strain evidence="4">PCU 347</strain>
    </source>
</reference>
<feature type="domain" description="CHAD" evidence="2">
    <location>
        <begin position="225"/>
        <end position="509"/>
    </location>
</feature>
<protein>
    <submittedName>
        <fullName evidence="3">CHAD domain-containing protein</fullName>
    </submittedName>
</protein>
<proteinExistence type="predicted"/>
<evidence type="ECO:0000259" key="2">
    <source>
        <dbReference type="PROSITE" id="PS51708"/>
    </source>
</evidence>
<dbReference type="Pfam" id="PF01928">
    <property type="entry name" value="CYTH"/>
    <property type="match status" value="1"/>
</dbReference>
<name>A0ABV8TM40_9ACTN</name>
<dbReference type="SMART" id="SM00880">
    <property type="entry name" value="CHAD"/>
    <property type="match status" value="1"/>
</dbReference>
<gene>
    <name evidence="3" type="ORF">ACFPC0_29010</name>
</gene>
<dbReference type="PANTHER" id="PTHR39339:SF1">
    <property type="entry name" value="CHAD DOMAIN-CONTAINING PROTEIN"/>
    <property type="match status" value="1"/>
</dbReference>
<accession>A0ABV8TM40</accession>
<dbReference type="CDD" id="cd07374">
    <property type="entry name" value="CYTH-like_Pase"/>
    <property type="match status" value="1"/>
</dbReference>
<sequence length="518" mass="54926">MAAVRREIERKYESGTGRLPDLTGVGPVAAVADRGTAALDAVHYDTADARLAAAGLTLRRRTGGTDAGWHLKIPAAPGVRDEIRAPLSDEVPPALAALLRSRVRGAALRPVLRLRSTRAVRHLLDARGTLLAELSVDTVRADRLTGTAAAADDRGGHDDRSATARWTEIEVELAEDGDPALLDLLDDRLRAAGVRRAAAPSEAARALAETAPPGHRPLPGPPAPPVTAGDHVLVRLRAQRDAVVALDPAVRRDLPDSVHRMRVAIRRLRSALRGHGRVLDRAATAPLAAELKWLAGELGLDRDHEVLAERLTAALDALPETLVTGPVRTRLRLWSASRRAGARSRVLAVLDGGRYLALLDALDALTARPPLRPAAGGDPAEVLGRALGEEHARLTAALDRALALPPGPARDLALHEARKQAKRTRYAAETAAGALGAAAGPPGAAAKALQTLLGDHQDGVLARRALRELAGQAQAARESSFTYGLLYGREEHRAAVLEAELPRLRARLRPFGTGRRPG</sequence>
<dbReference type="InterPro" id="IPR007899">
    <property type="entry name" value="CHAD_dom"/>
</dbReference>
<feature type="region of interest" description="Disordered" evidence="1">
    <location>
        <begin position="202"/>
        <end position="228"/>
    </location>
</feature>
<dbReference type="PANTHER" id="PTHR39339">
    <property type="entry name" value="SLR1444 PROTEIN"/>
    <property type="match status" value="1"/>
</dbReference>
<dbReference type="EMBL" id="JBHSDP010000027">
    <property type="protein sequence ID" value="MFC4331741.1"/>
    <property type="molecule type" value="Genomic_DNA"/>
</dbReference>
<dbReference type="InterPro" id="IPR023577">
    <property type="entry name" value="CYTH_domain"/>
</dbReference>
<dbReference type="InterPro" id="IPR038186">
    <property type="entry name" value="CHAD_dom_sf"/>
</dbReference>
<evidence type="ECO:0000313" key="4">
    <source>
        <dbReference type="Proteomes" id="UP001595824"/>
    </source>
</evidence>
<organism evidence="3 4">
    <name type="scientific">Streptomyces andamanensis</name>
    <dbReference type="NCBI Taxonomy" id="1565035"/>
    <lineage>
        <taxon>Bacteria</taxon>
        <taxon>Bacillati</taxon>
        <taxon>Actinomycetota</taxon>
        <taxon>Actinomycetes</taxon>
        <taxon>Kitasatosporales</taxon>
        <taxon>Streptomycetaceae</taxon>
        <taxon>Streptomyces</taxon>
    </lineage>
</organism>
<keyword evidence="4" id="KW-1185">Reference proteome</keyword>
<dbReference type="InterPro" id="IPR033469">
    <property type="entry name" value="CYTH-like_dom_sf"/>
</dbReference>
<dbReference type="PROSITE" id="PS51708">
    <property type="entry name" value="CHAD"/>
    <property type="match status" value="1"/>
</dbReference>
<feature type="compositionally biased region" description="Low complexity" evidence="1">
    <location>
        <begin position="202"/>
        <end position="213"/>
    </location>
</feature>
<dbReference type="Gene3D" id="1.40.20.10">
    <property type="entry name" value="CHAD domain"/>
    <property type="match status" value="1"/>
</dbReference>
<dbReference type="RefSeq" id="WP_381743164.1">
    <property type="nucleotide sequence ID" value="NZ_JBHSDP010000027.1"/>
</dbReference>
<comment type="caution">
    <text evidence="3">The sequence shown here is derived from an EMBL/GenBank/DDBJ whole genome shotgun (WGS) entry which is preliminary data.</text>
</comment>
<dbReference type="Gene3D" id="2.40.320.10">
    <property type="entry name" value="Hypothetical Protein Pfu-838710-001"/>
    <property type="match status" value="1"/>
</dbReference>
<evidence type="ECO:0000313" key="3">
    <source>
        <dbReference type="EMBL" id="MFC4331741.1"/>
    </source>
</evidence>
<evidence type="ECO:0000256" key="1">
    <source>
        <dbReference type="SAM" id="MobiDB-lite"/>
    </source>
</evidence>
<feature type="compositionally biased region" description="Pro residues" evidence="1">
    <location>
        <begin position="214"/>
        <end position="225"/>
    </location>
</feature>
<dbReference type="SUPFAM" id="SSF55154">
    <property type="entry name" value="CYTH-like phosphatases"/>
    <property type="match status" value="1"/>
</dbReference>
<dbReference type="SMART" id="SM01118">
    <property type="entry name" value="CYTH"/>
    <property type="match status" value="1"/>
</dbReference>
<dbReference type="Proteomes" id="UP001595824">
    <property type="component" value="Unassembled WGS sequence"/>
</dbReference>